<protein>
    <submittedName>
        <fullName evidence="2">Chromosome segregation protein SMC</fullName>
    </submittedName>
</protein>
<dbReference type="OrthoDB" id="2386367at2759"/>
<dbReference type="EMBL" id="ASPP01044510">
    <property type="protein sequence ID" value="ETN99237.1"/>
    <property type="molecule type" value="Genomic_DNA"/>
</dbReference>
<evidence type="ECO:0000313" key="3">
    <source>
        <dbReference type="Proteomes" id="UP000023152"/>
    </source>
</evidence>
<feature type="non-terminal residue" evidence="2">
    <location>
        <position position="444"/>
    </location>
</feature>
<comment type="caution">
    <text evidence="2">The sequence shown here is derived from an EMBL/GenBank/DDBJ whole genome shotgun (WGS) entry which is preliminary data.</text>
</comment>
<organism evidence="2 3">
    <name type="scientific">Reticulomyxa filosa</name>
    <dbReference type="NCBI Taxonomy" id="46433"/>
    <lineage>
        <taxon>Eukaryota</taxon>
        <taxon>Sar</taxon>
        <taxon>Rhizaria</taxon>
        <taxon>Retaria</taxon>
        <taxon>Foraminifera</taxon>
        <taxon>Monothalamids</taxon>
        <taxon>Reticulomyxidae</taxon>
        <taxon>Reticulomyxa</taxon>
    </lineage>
</organism>
<keyword evidence="3" id="KW-1185">Reference proteome</keyword>
<keyword evidence="1" id="KW-0175">Coiled coil</keyword>
<evidence type="ECO:0000256" key="1">
    <source>
        <dbReference type="SAM" id="Coils"/>
    </source>
</evidence>
<proteinExistence type="predicted"/>
<feature type="non-terminal residue" evidence="2">
    <location>
        <position position="1"/>
    </location>
</feature>
<feature type="coiled-coil region" evidence="1">
    <location>
        <begin position="316"/>
        <end position="438"/>
    </location>
</feature>
<sequence length="444" mass="53016">LGKSDIEQLEMNADILERASNVFELPCQHINLDKSTKQVFQSFLGEVVVYFERISQKIASLFEKQRHQAFDEIKDFMFIMDDLRKIKSVEQRTQRSYFQTVEHIVGYLRDVHKDIELILPLLMKQNPSFDYNRLFECVSCMHRSKWIEERQEWRYGNLMDEVKNKLLFHLCELEQSSKYLELDIDHPDHLEQGRKIVEHLEKLNRLESIIPEIANHSKEVGMKIEYAIRATVSTIEHEFSLEKRGVRYQKEIKEQLEKLKVYAESLNHANAYLQQKGLKNARELDFRIQSIEDEIKMNTTDFEKKKNNFDKENQRIDEEISKLVDIKENYQQLAKKANWRDKTIPQKAIDFLKEQENRAKTEFETLKKTQTRIEELDNNLKEYQQIQKEFQQLQQKEKVILKTASKFLKSRGFSDLEISRLASDKNELIEKIGKYEREIDNIKG</sequence>
<name>X6LB36_RETFI</name>
<accession>X6LB36</accession>
<dbReference type="AlphaFoldDB" id="X6LB36"/>
<dbReference type="Proteomes" id="UP000023152">
    <property type="component" value="Unassembled WGS sequence"/>
</dbReference>
<gene>
    <name evidence="2" type="ORF">RFI_38244</name>
</gene>
<reference evidence="2 3" key="1">
    <citation type="journal article" date="2013" name="Curr. Biol.">
        <title>The Genome of the Foraminiferan Reticulomyxa filosa.</title>
        <authorList>
            <person name="Glockner G."/>
            <person name="Hulsmann N."/>
            <person name="Schleicher M."/>
            <person name="Noegel A.A."/>
            <person name="Eichinger L."/>
            <person name="Gallinger C."/>
            <person name="Pawlowski J."/>
            <person name="Sierra R."/>
            <person name="Euteneuer U."/>
            <person name="Pillet L."/>
            <person name="Moustafa A."/>
            <person name="Platzer M."/>
            <person name="Groth M."/>
            <person name="Szafranski K."/>
            <person name="Schliwa M."/>
        </authorList>
    </citation>
    <scope>NUCLEOTIDE SEQUENCE [LARGE SCALE GENOMIC DNA]</scope>
</reference>
<evidence type="ECO:0000313" key="2">
    <source>
        <dbReference type="EMBL" id="ETN99237.1"/>
    </source>
</evidence>